<evidence type="ECO:0000256" key="3">
    <source>
        <dbReference type="ARBA" id="ARBA00006873"/>
    </source>
</evidence>
<proteinExistence type="inferred from homology"/>
<organism evidence="26 27">
    <name type="scientific">Genlisea aurea</name>
    <dbReference type="NCBI Taxonomy" id="192259"/>
    <lineage>
        <taxon>Eukaryota</taxon>
        <taxon>Viridiplantae</taxon>
        <taxon>Streptophyta</taxon>
        <taxon>Embryophyta</taxon>
        <taxon>Tracheophyta</taxon>
        <taxon>Spermatophyta</taxon>
        <taxon>Magnoliopsida</taxon>
        <taxon>eudicotyledons</taxon>
        <taxon>Gunneridae</taxon>
        <taxon>Pentapetalae</taxon>
        <taxon>asterids</taxon>
        <taxon>lamiids</taxon>
        <taxon>Lamiales</taxon>
        <taxon>Lentibulariaceae</taxon>
        <taxon>Genlisea</taxon>
    </lineage>
</organism>
<dbReference type="FunFam" id="1.10.420.10:FF:000001">
    <property type="entry name" value="Peroxidase"/>
    <property type="match status" value="1"/>
</dbReference>
<evidence type="ECO:0000256" key="2">
    <source>
        <dbReference type="ARBA" id="ARBA00004123"/>
    </source>
</evidence>
<dbReference type="PROSITE" id="PS00435">
    <property type="entry name" value="PEROXIDASE_1"/>
    <property type="match status" value="1"/>
</dbReference>
<dbReference type="PANTHER" id="PTHR31517">
    <property type="match status" value="1"/>
</dbReference>
<keyword evidence="14" id="KW-0804">Transcription</keyword>
<evidence type="ECO:0000256" key="20">
    <source>
        <dbReference type="PIRSR" id="PIRSR600823-3"/>
    </source>
</evidence>
<dbReference type="GO" id="GO:0042744">
    <property type="term" value="P:hydrogen peroxide catabolic process"/>
    <property type="evidence" value="ECO:0007669"/>
    <property type="project" value="UniProtKB-KW"/>
</dbReference>
<dbReference type="InterPro" id="IPR036093">
    <property type="entry name" value="NAC_dom_sf"/>
</dbReference>
<evidence type="ECO:0000256" key="18">
    <source>
        <dbReference type="PIRSR" id="PIRSR600823-1"/>
    </source>
</evidence>
<comment type="subcellular location">
    <subcellularLocation>
        <location evidence="2">Nucleus</location>
    </subcellularLocation>
</comment>
<feature type="binding site" evidence="19">
    <location>
        <position position="627"/>
    </location>
    <ligand>
        <name>substrate</name>
    </ligand>
</feature>
<evidence type="ECO:0000313" key="26">
    <source>
        <dbReference type="EMBL" id="EPS67213.1"/>
    </source>
</evidence>
<evidence type="ECO:0000256" key="22">
    <source>
        <dbReference type="PIRSR" id="PIRSR600823-5"/>
    </source>
</evidence>
<dbReference type="PRINTS" id="PR00458">
    <property type="entry name" value="PEROXIDASE"/>
</dbReference>
<comment type="caution">
    <text evidence="26">The sequence shown here is derived from an EMBL/GenBank/DDBJ whole genome shotgun (WGS) entry which is preliminary data.</text>
</comment>
<keyword evidence="7 20" id="KW-0479">Metal-binding</keyword>
<dbReference type="PANTHER" id="PTHR31517:SF84">
    <property type="entry name" value="PEROXIDASE"/>
    <property type="match status" value="1"/>
</dbReference>
<dbReference type="PRINTS" id="PR00461">
    <property type="entry name" value="PLPEROXIDASE"/>
</dbReference>
<comment type="catalytic activity">
    <reaction evidence="1">
        <text>2 a phenolic donor + H2O2 = 2 a phenolic radical donor + 2 H2O</text>
        <dbReference type="Rhea" id="RHEA:56136"/>
        <dbReference type="ChEBI" id="CHEBI:15377"/>
        <dbReference type="ChEBI" id="CHEBI:16240"/>
        <dbReference type="ChEBI" id="CHEBI:139520"/>
        <dbReference type="ChEBI" id="CHEBI:139521"/>
        <dbReference type="EC" id="1.11.1.7"/>
    </reaction>
</comment>
<feature type="binding site" evidence="20">
    <location>
        <position position="534"/>
    </location>
    <ligand>
        <name>Ca(2+)</name>
        <dbReference type="ChEBI" id="CHEBI:29108"/>
        <label>1</label>
    </ligand>
</feature>
<evidence type="ECO:0000256" key="6">
    <source>
        <dbReference type="ARBA" id="ARBA00022617"/>
    </source>
</evidence>
<dbReference type="InterPro" id="IPR010255">
    <property type="entry name" value="Haem_peroxidase_sf"/>
</dbReference>
<feature type="disulfide bond" evidence="22">
    <location>
        <begin position="664"/>
        <end position="696"/>
    </location>
</feature>
<dbReference type="InterPro" id="IPR003441">
    <property type="entry name" value="NAC-dom"/>
</dbReference>
<feature type="binding site" evidence="20">
    <location>
        <position position="540"/>
    </location>
    <ligand>
        <name>Ca(2+)</name>
        <dbReference type="ChEBI" id="CHEBI:29108"/>
        <label>1</label>
    </ligand>
</feature>
<dbReference type="Gene3D" id="1.10.520.10">
    <property type="match status" value="1"/>
</dbReference>
<dbReference type="PROSITE" id="PS50873">
    <property type="entry name" value="PEROXIDASE_4"/>
    <property type="match status" value="1"/>
</dbReference>
<keyword evidence="16" id="KW-0539">Nucleus</keyword>
<evidence type="ECO:0000256" key="12">
    <source>
        <dbReference type="ARBA" id="ARBA00023125"/>
    </source>
</evidence>
<dbReference type="GO" id="GO:0006355">
    <property type="term" value="P:regulation of DNA-templated transcription"/>
    <property type="evidence" value="ECO:0007669"/>
    <property type="project" value="InterPro"/>
</dbReference>
<dbReference type="Proteomes" id="UP000015453">
    <property type="component" value="Unassembled WGS sequence"/>
</dbReference>
<sequence>MAVLPAPARTMPVGYRFRPTDEELIDHYLRLKINGHEREVCVIREIDVCKWEPWDLPDLSVIESSDNEWFFFSPKDRKYQNGQRLNRATEKGYWKATGKDRNITSRKGSKIGMKKTLVFYTGRAPEGKRTNWVIHEYRATDKSLDGTHPGQGAFVLCRLFKKMEIKLDDVLEVPNFPEAEENVSSPAPNKSVDEELSESATPISSSVQAEIYPGESEVGKITIDHPHLAIDFPSNSCTTDSISPTAYPKLESLLGGLGSPLEHTSDWKIFSPLHSQMQSELGGSFFCDDFPENIYNNQYTSDIDVSDFLNSVIVDPELQSFNGTISLASLDSSVKMGVFPLGKDSSNSCCESDSEVSPQQDELRSLVGDIFGDNIQSPFLSEWPSKAAAPAPGLLNNNNSVASKRGIKIRSRSNSNHSGAAVSSEMQGTAPRRIRLQRNLKFGPMQCSVRCGGEETTCEEEEEEEAPEEEVCVKEDVGSSVLSSSNAQQLSVGFYDGTCPSAQYIISEEVANAFYGDPGLAAGLLRMHFHDCFVRGCDGSILIDSTQSNKAEKDAPPNNPSLRGFQVIDSAKSRIENDCPGIVSCADILAFAARDSVDITGGLWYEVPAGRRDGRVSLLSEVVANIPAPTFNLAQLTQSFASKGLTQQEMVTLSGAHTIGRSHCTSITTRLYNFSTTQSQDPNLDSAYATQLKKECPQNPGPNLVLPMDPVTPDRTDVEYYREVLGNKGLFASDQALATSGSTRDEVVRNVANEEGWRNKFAAAMVKLGGVGVLTGDAGEIRINCRAVNK</sequence>
<evidence type="ECO:0000313" key="27">
    <source>
        <dbReference type="Proteomes" id="UP000015453"/>
    </source>
</evidence>
<keyword evidence="12" id="KW-0238">DNA-binding</keyword>
<feature type="active site" description="Proton acceptor" evidence="18">
    <location>
        <position position="530"/>
    </location>
</feature>
<evidence type="ECO:0000256" key="4">
    <source>
        <dbReference type="ARBA" id="ARBA00012313"/>
    </source>
</evidence>
<dbReference type="GO" id="GO:0020037">
    <property type="term" value="F:heme binding"/>
    <property type="evidence" value="ECO:0007669"/>
    <property type="project" value="InterPro"/>
</dbReference>
<evidence type="ECO:0000256" key="10">
    <source>
        <dbReference type="ARBA" id="ARBA00023004"/>
    </source>
</evidence>
<evidence type="ECO:0000259" key="25">
    <source>
        <dbReference type="PROSITE" id="PS51005"/>
    </source>
</evidence>
<feature type="binding site" description="axial binding residue" evidence="20">
    <location>
        <position position="657"/>
    </location>
    <ligand>
        <name>heme b</name>
        <dbReference type="ChEBI" id="CHEBI:60344"/>
    </ligand>
    <ligandPart>
        <name>Fe</name>
        <dbReference type="ChEBI" id="CHEBI:18248"/>
    </ligandPart>
</feature>
<evidence type="ECO:0000256" key="7">
    <source>
        <dbReference type="ARBA" id="ARBA00022723"/>
    </source>
</evidence>
<evidence type="ECO:0000256" key="1">
    <source>
        <dbReference type="ARBA" id="ARBA00000189"/>
    </source>
</evidence>
<dbReference type="FunFam" id="2.170.150.80:FF:000002">
    <property type="entry name" value="Nac domain-containing protein 86"/>
    <property type="match status" value="1"/>
</dbReference>
<evidence type="ECO:0000256" key="15">
    <source>
        <dbReference type="ARBA" id="ARBA00023180"/>
    </source>
</evidence>
<feature type="domain" description="NAC" evidence="25">
    <location>
        <begin position="11"/>
        <end position="162"/>
    </location>
</feature>
<dbReference type="GO" id="GO:0140825">
    <property type="term" value="F:lactoperoxidase activity"/>
    <property type="evidence" value="ECO:0007669"/>
    <property type="project" value="UniProtKB-EC"/>
</dbReference>
<dbReference type="OrthoDB" id="737278at2759"/>
<reference evidence="26 27" key="1">
    <citation type="journal article" date="2013" name="BMC Genomics">
        <title>The miniature genome of a carnivorous plant Genlisea aurea contains a low number of genes and short non-coding sequences.</title>
        <authorList>
            <person name="Leushkin E.V."/>
            <person name="Sutormin R.A."/>
            <person name="Nabieva E.R."/>
            <person name="Penin A.A."/>
            <person name="Kondrashov A.S."/>
            <person name="Logacheva M.D."/>
        </authorList>
    </citation>
    <scope>NUCLEOTIDE SEQUENCE [LARGE SCALE GENOMIC DNA]</scope>
</reference>
<dbReference type="Gene3D" id="1.10.420.10">
    <property type="entry name" value="Peroxidase, domain 2"/>
    <property type="match status" value="1"/>
</dbReference>
<evidence type="ECO:0000256" key="5">
    <source>
        <dbReference type="ARBA" id="ARBA00022559"/>
    </source>
</evidence>
<dbReference type="PROSITE" id="PS00436">
    <property type="entry name" value="PEROXIDASE_2"/>
    <property type="match status" value="1"/>
</dbReference>
<dbReference type="InterPro" id="IPR019793">
    <property type="entry name" value="Peroxidases_heam-ligand_BS"/>
</dbReference>
<comment type="cofactor">
    <cofactor evidence="20">
        <name>Ca(2+)</name>
        <dbReference type="ChEBI" id="CHEBI:29108"/>
    </cofactor>
    <text evidence="20">Binds 2 calcium ions per subunit.</text>
</comment>
<feature type="disulfide bond" evidence="22">
    <location>
        <begin position="585"/>
        <end position="785"/>
    </location>
</feature>
<evidence type="ECO:0000256" key="8">
    <source>
        <dbReference type="ARBA" id="ARBA00022837"/>
    </source>
</evidence>
<feature type="binding site" evidence="20">
    <location>
        <position position="531"/>
    </location>
    <ligand>
        <name>Ca(2+)</name>
        <dbReference type="ChEBI" id="CHEBI:29108"/>
        <label>1</label>
    </ligand>
</feature>
<feature type="site" description="Transition state stabilizer" evidence="21">
    <location>
        <position position="526"/>
    </location>
</feature>
<dbReference type="InterPro" id="IPR000823">
    <property type="entry name" value="Peroxidase_pln"/>
</dbReference>
<dbReference type="SUPFAM" id="SSF101941">
    <property type="entry name" value="NAC domain"/>
    <property type="match status" value="1"/>
</dbReference>
<evidence type="ECO:0000256" key="19">
    <source>
        <dbReference type="PIRSR" id="PIRSR600823-2"/>
    </source>
</evidence>
<dbReference type="GO" id="GO:0005634">
    <property type="term" value="C:nucleus"/>
    <property type="evidence" value="ECO:0007669"/>
    <property type="project" value="UniProtKB-SubCell"/>
</dbReference>
<dbReference type="InterPro" id="IPR019794">
    <property type="entry name" value="Peroxidases_AS"/>
</dbReference>
<dbReference type="InterPro" id="IPR033905">
    <property type="entry name" value="Secretory_peroxidase"/>
</dbReference>
<keyword evidence="27" id="KW-1185">Reference proteome</keyword>
<dbReference type="EMBL" id="AUSU01003237">
    <property type="protein sequence ID" value="EPS67213.1"/>
    <property type="molecule type" value="Genomic_DNA"/>
</dbReference>
<evidence type="ECO:0000259" key="24">
    <source>
        <dbReference type="PROSITE" id="PS50873"/>
    </source>
</evidence>
<protein>
    <recommendedName>
        <fullName evidence="4">peroxidase</fullName>
        <ecNumber evidence="4">1.11.1.7</ecNumber>
    </recommendedName>
</protein>
<feature type="binding site" evidence="20">
    <location>
        <position position="709"/>
    </location>
    <ligand>
        <name>Ca(2+)</name>
        <dbReference type="ChEBI" id="CHEBI:29108"/>
        <label>2</label>
    </ligand>
</feature>
<feature type="binding site" evidence="20">
    <location>
        <position position="536"/>
    </location>
    <ligand>
        <name>Ca(2+)</name>
        <dbReference type="ChEBI" id="CHEBI:29108"/>
        <label>1</label>
    </ligand>
</feature>
<dbReference type="Pfam" id="PF02365">
    <property type="entry name" value="NAM"/>
    <property type="match status" value="1"/>
</dbReference>
<dbReference type="Gene3D" id="2.170.150.80">
    <property type="entry name" value="NAC domain"/>
    <property type="match status" value="1"/>
</dbReference>
<comment type="similarity">
    <text evidence="3">Belongs to the peroxidase family. Ascorbate peroxidase subfamily.</text>
</comment>
<feature type="disulfide bond" evidence="22">
    <location>
        <begin position="532"/>
        <end position="537"/>
    </location>
</feature>
<dbReference type="EC" id="1.11.1.7" evidence="4"/>
<keyword evidence="5" id="KW-0575">Peroxidase</keyword>
<keyword evidence="8 20" id="KW-0106">Calcium</keyword>
<evidence type="ECO:0000256" key="17">
    <source>
        <dbReference type="ARBA" id="ARBA00023324"/>
    </source>
</evidence>
<dbReference type="GO" id="GO:0046872">
    <property type="term" value="F:metal ion binding"/>
    <property type="evidence" value="ECO:0007669"/>
    <property type="project" value="UniProtKB-KW"/>
</dbReference>
<dbReference type="GO" id="GO:0006979">
    <property type="term" value="P:response to oxidative stress"/>
    <property type="evidence" value="ECO:0007669"/>
    <property type="project" value="InterPro"/>
</dbReference>
<feature type="region of interest" description="Disordered" evidence="23">
    <location>
        <begin position="410"/>
        <end position="430"/>
    </location>
</feature>
<evidence type="ECO:0000256" key="16">
    <source>
        <dbReference type="ARBA" id="ARBA00023242"/>
    </source>
</evidence>
<feature type="domain" description="Plant heme peroxidase family profile" evidence="24">
    <location>
        <begin position="489"/>
        <end position="789"/>
    </location>
</feature>
<evidence type="ECO:0000256" key="13">
    <source>
        <dbReference type="ARBA" id="ARBA00023157"/>
    </source>
</evidence>
<keyword evidence="15" id="KW-0325">Glycoprotein</keyword>
<dbReference type="InterPro" id="IPR002016">
    <property type="entry name" value="Haem_peroxidase"/>
</dbReference>
<evidence type="ECO:0000256" key="21">
    <source>
        <dbReference type="PIRSR" id="PIRSR600823-4"/>
    </source>
</evidence>
<keyword evidence="11" id="KW-0805">Transcription regulation</keyword>
<keyword evidence="10 20" id="KW-0408">Iron</keyword>
<dbReference type="SUPFAM" id="SSF48113">
    <property type="entry name" value="Heme-dependent peroxidases"/>
    <property type="match status" value="1"/>
</dbReference>
<dbReference type="CDD" id="cd00693">
    <property type="entry name" value="secretory_peroxidase"/>
    <property type="match status" value="1"/>
</dbReference>
<keyword evidence="13 22" id="KW-1015">Disulfide bond</keyword>
<dbReference type="AlphaFoldDB" id="S8DVI6"/>
<dbReference type="PROSITE" id="PS51005">
    <property type="entry name" value="NAC"/>
    <property type="match status" value="1"/>
</dbReference>
<keyword evidence="9" id="KW-0560">Oxidoreductase</keyword>
<dbReference type="FunFam" id="1.10.520.10:FF:000001">
    <property type="entry name" value="Peroxidase"/>
    <property type="match status" value="1"/>
</dbReference>
<evidence type="ECO:0000256" key="9">
    <source>
        <dbReference type="ARBA" id="ARBA00023002"/>
    </source>
</evidence>
<feature type="binding site" evidence="20">
    <location>
        <position position="658"/>
    </location>
    <ligand>
        <name>Ca(2+)</name>
        <dbReference type="ChEBI" id="CHEBI:29108"/>
        <label>2</label>
    </ligand>
</feature>
<keyword evidence="6" id="KW-0349">Heme</keyword>
<accession>S8DVI6</accession>
<feature type="binding site" evidence="20">
    <location>
        <position position="712"/>
    </location>
    <ligand>
        <name>Ca(2+)</name>
        <dbReference type="ChEBI" id="CHEBI:29108"/>
        <label>2</label>
    </ligand>
</feature>
<evidence type="ECO:0000256" key="11">
    <source>
        <dbReference type="ARBA" id="ARBA00023015"/>
    </source>
</evidence>
<feature type="binding site" evidence="20">
    <location>
        <position position="552"/>
    </location>
    <ligand>
        <name>Ca(2+)</name>
        <dbReference type="ChEBI" id="CHEBI:29108"/>
        <label>1</label>
    </ligand>
</feature>
<evidence type="ECO:0000256" key="23">
    <source>
        <dbReference type="SAM" id="MobiDB-lite"/>
    </source>
</evidence>
<feature type="region of interest" description="Disordered" evidence="23">
    <location>
        <begin position="178"/>
        <end position="204"/>
    </location>
</feature>
<feature type="binding site" evidence="20">
    <location>
        <position position="538"/>
    </location>
    <ligand>
        <name>Ca(2+)</name>
        <dbReference type="ChEBI" id="CHEBI:29108"/>
        <label>1</label>
    </ligand>
</feature>
<dbReference type="GO" id="GO:0003677">
    <property type="term" value="F:DNA binding"/>
    <property type="evidence" value="ECO:0007669"/>
    <property type="project" value="UniProtKB-KW"/>
</dbReference>
<gene>
    <name evidence="26" type="ORF">M569_07559</name>
</gene>
<feature type="binding site" evidence="20">
    <location>
        <position position="717"/>
    </location>
    <ligand>
        <name>Ca(2+)</name>
        <dbReference type="ChEBI" id="CHEBI:29108"/>
        <label>2</label>
    </ligand>
</feature>
<name>S8DVI6_9LAMI</name>
<comment type="cofactor">
    <cofactor evidence="20">
        <name>heme b</name>
        <dbReference type="ChEBI" id="CHEBI:60344"/>
    </cofactor>
    <text evidence="20">Binds 1 heme b (iron(II)-protoporphyrin IX) group per subunit.</text>
</comment>
<dbReference type="Pfam" id="PF00141">
    <property type="entry name" value="peroxidase"/>
    <property type="match status" value="1"/>
</dbReference>
<keyword evidence="17" id="KW-0376">Hydrogen peroxide</keyword>
<feature type="disulfide bond" evidence="22">
    <location>
        <begin position="499"/>
        <end position="579"/>
    </location>
</feature>
<evidence type="ECO:0000256" key="14">
    <source>
        <dbReference type="ARBA" id="ARBA00023163"/>
    </source>
</evidence>